<keyword evidence="2 5" id="KW-0812">Transmembrane</keyword>
<dbReference type="STRING" id="1548.CSCA_0549"/>
<accession>A0A0E3JX17</accession>
<dbReference type="InterPro" id="IPR003339">
    <property type="entry name" value="ABC/ECF_trnsptr_transmembrane"/>
</dbReference>
<evidence type="ECO:0000256" key="1">
    <source>
        <dbReference type="ARBA" id="ARBA00004141"/>
    </source>
</evidence>
<organism evidence="6 7">
    <name type="scientific">Clostridium scatologenes</name>
    <dbReference type="NCBI Taxonomy" id="1548"/>
    <lineage>
        <taxon>Bacteria</taxon>
        <taxon>Bacillati</taxon>
        <taxon>Bacillota</taxon>
        <taxon>Clostridia</taxon>
        <taxon>Eubacteriales</taxon>
        <taxon>Clostridiaceae</taxon>
        <taxon>Clostridium</taxon>
    </lineage>
</organism>
<feature type="transmembrane region" description="Helical" evidence="5">
    <location>
        <begin position="25"/>
        <end position="45"/>
    </location>
</feature>
<dbReference type="AlphaFoldDB" id="A0A0E3JX17"/>
<keyword evidence="4 5" id="KW-0472">Membrane</keyword>
<dbReference type="HOGENOM" id="CLU_064704_0_0_9"/>
<comment type="subcellular location">
    <subcellularLocation>
        <location evidence="1">Membrane</location>
        <topology evidence="1">Multi-pass membrane protein</topology>
    </subcellularLocation>
</comment>
<evidence type="ECO:0000313" key="7">
    <source>
        <dbReference type="Proteomes" id="UP000033115"/>
    </source>
</evidence>
<evidence type="ECO:0000313" key="6">
    <source>
        <dbReference type="EMBL" id="AKA67674.1"/>
    </source>
</evidence>
<feature type="transmembrane region" description="Helical" evidence="5">
    <location>
        <begin position="280"/>
        <end position="302"/>
    </location>
</feature>
<feature type="transmembrane region" description="Helical" evidence="5">
    <location>
        <begin position="244"/>
        <end position="260"/>
    </location>
</feature>
<name>A0A0E3JX17_CLOSL</name>
<evidence type="ECO:0000256" key="3">
    <source>
        <dbReference type="ARBA" id="ARBA00022989"/>
    </source>
</evidence>
<evidence type="ECO:0000256" key="5">
    <source>
        <dbReference type="SAM" id="Phobius"/>
    </source>
</evidence>
<dbReference type="GO" id="GO:0005886">
    <property type="term" value="C:plasma membrane"/>
    <property type="evidence" value="ECO:0007669"/>
    <property type="project" value="UniProtKB-ARBA"/>
</dbReference>
<proteinExistence type="predicted"/>
<dbReference type="Proteomes" id="UP000033115">
    <property type="component" value="Chromosome"/>
</dbReference>
<evidence type="ECO:0000256" key="2">
    <source>
        <dbReference type="ARBA" id="ARBA00022692"/>
    </source>
</evidence>
<keyword evidence="7" id="KW-1185">Reference proteome</keyword>
<gene>
    <name evidence="6" type="ORF">CSCA_0549</name>
</gene>
<dbReference type="RefSeq" id="WP_029161338.1">
    <property type="nucleotide sequence ID" value="NZ_CP009933.1"/>
</dbReference>
<dbReference type="KEGG" id="csq:CSCA_0549"/>
<dbReference type="EMBL" id="CP009933">
    <property type="protein sequence ID" value="AKA67674.1"/>
    <property type="molecule type" value="Genomic_DNA"/>
</dbReference>
<reference evidence="6 7" key="1">
    <citation type="journal article" date="2015" name="J. Biotechnol.">
        <title>Complete genome sequence of a malodorant-producing acetogen, Clostridium scatologenes ATCC 25775(T).</title>
        <authorList>
            <person name="Zhu Z."/>
            <person name="Guo T."/>
            <person name="Zheng H."/>
            <person name="Song T."/>
            <person name="Ouyang P."/>
            <person name="Xie J."/>
        </authorList>
    </citation>
    <scope>NUCLEOTIDE SEQUENCE [LARGE SCALE GENOMIC DNA]</scope>
    <source>
        <strain evidence="6 7">ATCC 25775</strain>
    </source>
</reference>
<feature type="transmembrane region" description="Helical" evidence="5">
    <location>
        <begin position="115"/>
        <end position="135"/>
    </location>
</feature>
<protein>
    <submittedName>
        <fullName evidence="6">Cobalt transport protein</fullName>
    </submittedName>
</protein>
<keyword evidence="3 5" id="KW-1133">Transmembrane helix</keyword>
<feature type="transmembrane region" description="Helical" evidence="5">
    <location>
        <begin position="79"/>
        <end position="103"/>
    </location>
</feature>
<evidence type="ECO:0000256" key="4">
    <source>
        <dbReference type="ARBA" id="ARBA00023136"/>
    </source>
</evidence>
<dbReference type="Pfam" id="PF02361">
    <property type="entry name" value="CbiQ"/>
    <property type="match status" value="1"/>
</dbReference>
<sequence length="312" mass="36334">MLKSESTVLVKKKDMKDEIKYYKDFKVYHVLTATLIFISMIIMIFSNDNPVILASVYVFIVSMIICSREKQKFKTGFYYFIPIAVLIVVINMFFVSSGSITLFYLFHKRFTLEAVVYAVVFSFKFLAVIYIFLIFESMIDTDRAVSYFSSVMPKSTLMLMISFKLIPSMRDRFKNLKEIYEIRGVRFNKKKSKEKTASYIPVLSILLEDSMEGSFAIGEAAYVRGFLSGNRSVYERQKFYIRDYKIIVLSIALIVFYGIAEFKNWVRFNIYDGVTIINFINIGIAAIFAFVVCITLLVIFNCEEKKDGFYRN</sequence>
<feature type="transmembrane region" description="Helical" evidence="5">
    <location>
        <begin position="51"/>
        <end position="67"/>
    </location>
</feature>
<dbReference type="CDD" id="cd16914">
    <property type="entry name" value="EcfT"/>
    <property type="match status" value="1"/>
</dbReference>